<dbReference type="PANTHER" id="PTHR36175">
    <property type="entry name" value="CYANOPHYCINASE"/>
    <property type="match status" value="1"/>
</dbReference>
<sequence length="399" mass="41677">MTRRRTVLAGALGAAALTAFGPAAPASAKARRGPLILVGGSLADGNTEIYGEIVRRAGGADARIGVLTAASIPPSQDPDAGTPDAINSETNGQYYADLLRSHGAGEAVWIPVDLDRISAADDPAVAALAASCTGYFFGGGDQFRYITALLHGDAHTDTRVLASIRRRHGAGAVIAGTSAGAQIQQGADMVTGGESYQALRDGARPGYFDDPDTSGYWPAGGFGFLTSGLIDTHFSAYGRLGRAVQLAADTGHDRVYGLDPDTALLVTDPGSRDERGQVLGTGGVNILDLRHGVRWSHLTAGFGYRPRTWQEQPAPDVRRLLDGSGEPVADSLDVFGDDVATRLALDLAGSRARTVTGYTRQDAPRFAVTLAKGAGFTAYTRDGHTATAFRDLAVQIRQV</sequence>
<evidence type="ECO:0000313" key="2">
    <source>
        <dbReference type="EMBL" id="GIF81942.1"/>
    </source>
</evidence>
<dbReference type="InterPro" id="IPR029062">
    <property type="entry name" value="Class_I_gatase-like"/>
</dbReference>
<dbReference type="Gene3D" id="3.40.50.880">
    <property type="match status" value="1"/>
</dbReference>
<feature type="signal peptide" evidence="1">
    <location>
        <begin position="1"/>
        <end position="28"/>
    </location>
</feature>
<evidence type="ECO:0008006" key="4">
    <source>
        <dbReference type="Google" id="ProtNLM"/>
    </source>
</evidence>
<dbReference type="PANTHER" id="PTHR36175:SF1">
    <property type="entry name" value="CYANOPHYCINASE"/>
    <property type="match status" value="1"/>
</dbReference>
<dbReference type="InterPro" id="IPR006311">
    <property type="entry name" value="TAT_signal"/>
</dbReference>
<gene>
    <name evidence="2" type="ORF">Cba03nite_32910</name>
</gene>
<organism evidence="2 3">
    <name type="scientific">Catellatospora bangladeshensis</name>
    <dbReference type="NCBI Taxonomy" id="310355"/>
    <lineage>
        <taxon>Bacteria</taxon>
        <taxon>Bacillati</taxon>
        <taxon>Actinomycetota</taxon>
        <taxon>Actinomycetes</taxon>
        <taxon>Micromonosporales</taxon>
        <taxon>Micromonosporaceae</taxon>
        <taxon>Catellatospora</taxon>
    </lineage>
</organism>
<name>A0A8J3NI95_9ACTN</name>
<dbReference type="PROSITE" id="PS51318">
    <property type="entry name" value="TAT"/>
    <property type="match status" value="1"/>
</dbReference>
<dbReference type="EMBL" id="BONF01000017">
    <property type="protein sequence ID" value="GIF81942.1"/>
    <property type="molecule type" value="Genomic_DNA"/>
</dbReference>
<dbReference type="CDD" id="cd03145">
    <property type="entry name" value="GAT1_cyanophycinase"/>
    <property type="match status" value="1"/>
</dbReference>
<comment type="caution">
    <text evidence="2">The sequence shown here is derived from an EMBL/GenBank/DDBJ whole genome shotgun (WGS) entry which is preliminary data.</text>
</comment>
<protein>
    <recommendedName>
        <fullName evidence="4">Cyanophycinase</fullName>
    </recommendedName>
</protein>
<reference evidence="2 3" key="1">
    <citation type="submission" date="2021-01" db="EMBL/GenBank/DDBJ databases">
        <title>Whole genome shotgun sequence of Catellatospora bangladeshensis NBRC 107357.</title>
        <authorList>
            <person name="Komaki H."/>
            <person name="Tamura T."/>
        </authorList>
    </citation>
    <scope>NUCLEOTIDE SEQUENCE [LARGE SCALE GENOMIC DNA]</scope>
    <source>
        <strain evidence="2 3">NBRC 107357</strain>
    </source>
</reference>
<dbReference type="RefSeq" id="WP_203746662.1">
    <property type="nucleotide sequence ID" value="NZ_BONF01000017.1"/>
</dbReference>
<evidence type="ECO:0000313" key="3">
    <source>
        <dbReference type="Proteomes" id="UP000601223"/>
    </source>
</evidence>
<dbReference type="AlphaFoldDB" id="A0A8J3NI95"/>
<dbReference type="SUPFAM" id="SSF52317">
    <property type="entry name" value="Class I glutamine amidotransferase-like"/>
    <property type="match status" value="1"/>
</dbReference>
<proteinExistence type="predicted"/>
<evidence type="ECO:0000256" key="1">
    <source>
        <dbReference type="SAM" id="SignalP"/>
    </source>
</evidence>
<accession>A0A8J3NI95</accession>
<feature type="chain" id="PRO_5035306115" description="Cyanophycinase" evidence="1">
    <location>
        <begin position="29"/>
        <end position="399"/>
    </location>
</feature>
<keyword evidence="1" id="KW-0732">Signal</keyword>
<keyword evidence="3" id="KW-1185">Reference proteome</keyword>
<dbReference type="Proteomes" id="UP000601223">
    <property type="component" value="Unassembled WGS sequence"/>
</dbReference>